<evidence type="ECO:0000313" key="2">
    <source>
        <dbReference type="EMBL" id="PIO77824.1"/>
    </source>
</evidence>
<keyword evidence="3" id="KW-1185">Reference proteome</keyword>
<accession>A0A2G9V5R4</accession>
<dbReference type="AlphaFoldDB" id="A0A2G9V5R4"/>
<protein>
    <submittedName>
        <fullName evidence="2">Uncharacterized protein</fullName>
    </submittedName>
</protein>
<dbReference type="Proteomes" id="UP000230423">
    <property type="component" value="Unassembled WGS sequence"/>
</dbReference>
<dbReference type="OrthoDB" id="5818482at2759"/>
<keyword evidence="1" id="KW-1133">Transmembrane helix</keyword>
<evidence type="ECO:0000256" key="1">
    <source>
        <dbReference type="SAM" id="Phobius"/>
    </source>
</evidence>
<feature type="transmembrane region" description="Helical" evidence="1">
    <location>
        <begin position="69"/>
        <end position="89"/>
    </location>
</feature>
<feature type="transmembrane region" description="Helical" evidence="1">
    <location>
        <begin position="101"/>
        <end position="122"/>
    </location>
</feature>
<dbReference type="EMBL" id="KZ344985">
    <property type="protein sequence ID" value="PIO77824.1"/>
    <property type="molecule type" value="Genomic_DNA"/>
</dbReference>
<evidence type="ECO:0000313" key="3">
    <source>
        <dbReference type="Proteomes" id="UP000230423"/>
    </source>
</evidence>
<keyword evidence="1" id="KW-0812">Transmembrane</keyword>
<gene>
    <name evidence="2" type="ORF">TELCIR_00003</name>
</gene>
<organism evidence="2 3">
    <name type="scientific">Teladorsagia circumcincta</name>
    <name type="common">Brown stomach worm</name>
    <name type="synonym">Ostertagia circumcincta</name>
    <dbReference type="NCBI Taxonomy" id="45464"/>
    <lineage>
        <taxon>Eukaryota</taxon>
        <taxon>Metazoa</taxon>
        <taxon>Ecdysozoa</taxon>
        <taxon>Nematoda</taxon>
        <taxon>Chromadorea</taxon>
        <taxon>Rhabditida</taxon>
        <taxon>Rhabditina</taxon>
        <taxon>Rhabditomorpha</taxon>
        <taxon>Strongyloidea</taxon>
        <taxon>Trichostrongylidae</taxon>
        <taxon>Teladorsagia</taxon>
    </lineage>
</organism>
<feature type="transmembrane region" description="Helical" evidence="1">
    <location>
        <begin position="34"/>
        <end position="57"/>
    </location>
</feature>
<keyword evidence="1" id="KW-0472">Membrane</keyword>
<reference evidence="2 3" key="1">
    <citation type="submission" date="2015-09" db="EMBL/GenBank/DDBJ databases">
        <title>Draft genome of the parasitic nematode Teladorsagia circumcincta isolate WARC Sus (inbred).</title>
        <authorList>
            <person name="Mitreva M."/>
        </authorList>
    </citation>
    <scope>NUCLEOTIDE SEQUENCE [LARGE SCALE GENOMIC DNA]</scope>
    <source>
        <strain evidence="2 3">S</strain>
    </source>
</reference>
<name>A0A2G9V5R4_TELCI</name>
<sequence length="291" mass="32711">MGMGESCVDFLGPLQMSFLTKIGWEAKDRESVRFFITASLSILSGIHLCCTTALTFYSATEIKIRLYSYHYQLVLGILVAFTGVVSWRTKCHGSVSRAMNVAGAALALLMLAATVFGVFCWFHRNTTPHSLTRHCHWLPKTEEYCLRVIHFSHPYIDWLPLETEREIAVIQTYVLNSSQFIGGRRSQNMNVLLPARSLPRIRYSAAAAPHSISGVSFAISSQGSSVSASTVELCRRRLRVQQLRFYIRCFSRLLISLKIESETIELDPLAFPSTLMATIHHCFALMSYGNS</sequence>
<proteinExistence type="predicted"/>